<reference evidence="3" key="1">
    <citation type="submission" date="2015-06" db="UniProtKB">
        <authorList>
            <consortium name="EnsemblPlants"/>
        </authorList>
    </citation>
    <scope>IDENTIFICATION</scope>
</reference>
<evidence type="ECO:0000256" key="2">
    <source>
        <dbReference type="ARBA" id="ARBA00023295"/>
    </source>
</evidence>
<dbReference type="EnsemblPlants" id="EMT17945">
    <property type="protein sequence ID" value="EMT17945"/>
    <property type="gene ID" value="F775_14067"/>
</dbReference>
<proteinExistence type="predicted"/>
<dbReference type="Pfam" id="PF14299">
    <property type="entry name" value="PP2"/>
    <property type="match status" value="1"/>
</dbReference>
<dbReference type="InterPro" id="IPR000757">
    <property type="entry name" value="Beta-glucanase-like"/>
</dbReference>
<keyword evidence="2" id="KW-0326">Glycosidase</keyword>
<dbReference type="InterPro" id="IPR013320">
    <property type="entry name" value="ConA-like_dom_sf"/>
</dbReference>
<dbReference type="Pfam" id="PF00722">
    <property type="entry name" value="Glyco_hydro_16"/>
    <property type="match status" value="1"/>
</dbReference>
<sequence>MVLINSTGAMVLQSMWLDRESGAKCYMVSARELSIAWRDTPEHWTWIPLDDSRFSESAELIWVCWLEIRGKIHSKMLSQGSTYTVYIVYKLADDSDGLNFPVNASLSVRGSVMACQVCLQRNPHMIHPEDVVLPHERVDGWMELELGEFVCEAGEDGDVSFGLSETECLNCKSGLILQGIEIRYKVLILTQQSGGGAFGSRRKYLHGEFSIQMKLVPGNSAGSVTSFYLSSGDGPGHDEIDMEFMGNATGQPVVLNTNVWANGDGKKEHQFDLWFDPAADFHTYTIIWNHKNVLFKVDNLFIRSFKRYADLPYPGAKPMSVHATLWDWDGSYWATQKGKVPVDWSGAPFVVSYRA</sequence>
<dbReference type="PANTHER" id="PTHR31062">
    <property type="entry name" value="XYLOGLUCAN ENDOTRANSGLUCOSYLASE/HYDROLASE PROTEIN 8-RELATED"/>
    <property type="match status" value="1"/>
</dbReference>
<organism evidence="3">
    <name type="scientific">Aegilops tauschii</name>
    <name type="common">Tausch's goatgrass</name>
    <name type="synonym">Aegilops squarrosa</name>
    <dbReference type="NCBI Taxonomy" id="37682"/>
    <lineage>
        <taxon>Eukaryota</taxon>
        <taxon>Viridiplantae</taxon>
        <taxon>Streptophyta</taxon>
        <taxon>Embryophyta</taxon>
        <taxon>Tracheophyta</taxon>
        <taxon>Spermatophyta</taxon>
        <taxon>Magnoliopsida</taxon>
        <taxon>Liliopsida</taxon>
        <taxon>Poales</taxon>
        <taxon>Poaceae</taxon>
        <taxon>BOP clade</taxon>
        <taxon>Pooideae</taxon>
        <taxon>Triticodae</taxon>
        <taxon>Triticeae</taxon>
        <taxon>Triticinae</taxon>
        <taxon>Aegilops</taxon>
    </lineage>
</organism>
<dbReference type="GO" id="GO:0005975">
    <property type="term" value="P:carbohydrate metabolic process"/>
    <property type="evidence" value="ECO:0007669"/>
    <property type="project" value="InterPro"/>
</dbReference>
<dbReference type="PROSITE" id="PS51762">
    <property type="entry name" value="GH16_2"/>
    <property type="match status" value="1"/>
</dbReference>
<dbReference type="Gene3D" id="2.60.120.200">
    <property type="match status" value="1"/>
</dbReference>
<dbReference type="GO" id="GO:0004553">
    <property type="term" value="F:hydrolase activity, hydrolyzing O-glycosyl compounds"/>
    <property type="evidence" value="ECO:0007669"/>
    <property type="project" value="InterPro"/>
</dbReference>
<dbReference type="InterPro" id="IPR044791">
    <property type="entry name" value="Beta-glucanase/XTH"/>
</dbReference>
<protein>
    <submittedName>
        <fullName evidence="3">Xyloglucan endotransglycosylase/hydrolase protein 8</fullName>
    </submittedName>
</protein>
<keyword evidence="1" id="KW-0378">Hydrolase</keyword>
<dbReference type="AlphaFoldDB" id="R7WDH8"/>
<dbReference type="SUPFAM" id="SSF49899">
    <property type="entry name" value="Concanavalin A-like lectins/glucanases"/>
    <property type="match status" value="1"/>
</dbReference>
<dbReference type="InterPro" id="IPR025886">
    <property type="entry name" value="PP2-like"/>
</dbReference>
<accession>R7WDH8</accession>
<name>R7WDH8_AEGTA</name>
<dbReference type="ExpressionAtlas" id="R7WDH8">
    <property type="expression patterns" value="baseline"/>
</dbReference>
<evidence type="ECO:0000313" key="3">
    <source>
        <dbReference type="EnsemblPlants" id="EMT17945"/>
    </source>
</evidence>
<evidence type="ECO:0000256" key="1">
    <source>
        <dbReference type="ARBA" id="ARBA00022801"/>
    </source>
</evidence>